<dbReference type="GO" id="GO:0006417">
    <property type="term" value="P:regulation of translation"/>
    <property type="evidence" value="ECO:0007669"/>
    <property type="project" value="TreeGrafter"/>
</dbReference>
<proteinExistence type="predicted"/>
<dbReference type="Proteomes" id="UP001215598">
    <property type="component" value="Unassembled WGS sequence"/>
</dbReference>
<evidence type="ECO:0000256" key="1">
    <source>
        <dbReference type="ARBA" id="ARBA00022737"/>
    </source>
</evidence>
<organism evidence="3 4">
    <name type="scientific">Mycena metata</name>
    <dbReference type="NCBI Taxonomy" id="1033252"/>
    <lineage>
        <taxon>Eukaryota</taxon>
        <taxon>Fungi</taxon>
        <taxon>Dikarya</taxon>
        <taxon>Basidiomycota</taxon>
        <taxon>Agaricomycotina</taxon>
        <taxon>Agaricomycetes</taxon>
        <taxon>Agaricomycetidae</taxon>
        <taxon>Agaricales</taxon>
        <taxon>Marasmiineae</taxon>
        <taxon>Mycenaceae</taxon>
        <taxon>Mycena</taxon>
    </lineage>
</organism>
<dbReference type="GO" id="GO:0005730">
    <property type="term" value="C:nucleolus"/>
    <property type="evidence" value="ECO:0007669"/>
    <property type="project" value="TreeGrafter"/>
</dbReference>
<name>A0AAD7HGD8_9AGAR</name>
<dbReference type="InterPro" id="IPR001313">
    <property type="entry name" value="Pumilio_RNA-bd_rpt"/>
</dbReference>
<reference evidence="3" key="1">
    <citation type="submission" date="2023-03" db="EMBL/GenBank/DDBJ databases">
        <title>Massive genome expansion in bonnet fungi (Mycena s.s.) driven by repeated elements and novel gene families across ecological guilds.</title>
        <authorList>
            <consortium name="Lawrence Berkeley National Laboratory"/>
            <person name="Harder C.B."/>
            <person name="Miyauchi S."/>
            <person name="Viragh M."/>
            <person name="Kuo A."/>
            <person name="Thoen E."/>
            <person name="Andreopoulos B."/>
            <person name="Lu D."/>
            <person name="Skrede I."/>
            <person name="Drula E."/>
            <person name="Henrissat B."/>
            <person name="Morin E."/>
            <person name="Kohler A."/>
            <person name="Barry K."/>
            <person name="LaButti K."/>
            <person name="Morin E."/>
            <person name="Salamov A."/>
            <person name="Lipzen A."/>
            <person name="Mereny Z."/>
            <person name="Hegedus B."/>
            <person name="Baldrian P."/>
            <person name="Stursova M."/>
            <person name="Weitz H."/>
            <person name="Taylor A."/>
            <person name="Grigoriev I.V."/>
            <person name="Nagy L.G."/>
            <person name="Martin F."/>
            <person name="Kauserud H."/>
        </authorList>
    </citation>
    <scope>NUCLEOTIDE SEQUENCE</scope>
    <source>
        <strain evidence="3">CBHHK182m</strain>
    </source>
</reference>
<evidence type="ECO:0000313" key="4">
    <source>
        <dbReference type="Proteomes" id="UP001215598"/>
    </source>
</evidence>
<accession>A0AAD7HGD8</accession>
<dbReference type="Pfam" id="PF00806">
    <property type="entry name" value="PUF"/>
    <property type="match status" value="3"/>
</dbReference>
<dbReference type="PROSITE" id="PS50302">
    <property type="entry name" value="PUM"/>
    <property type="match status" value="1"/>
</dbReference>
<dbReference type="PANTHER" id="PTHR13389">
    <property type="entry name" value="PUMILIO HOMOLOG 3"/>
    <property type="match status" value="1"/>
</dbReference>
<comment type="caution">
    <text evidence="3">The sequence shown here is derived from an EMBL/GenBank/DDBJ whole genome shotgun (WGS) entry which is preliminary data.</text>
</comment>
<dbReference type="AlphaFoldDB" id="A0AAD7HGD8"/>
<dbReference type="EMBL" id="JARKIB010000243">
    <property type="protein sequence ID" value="KAJ7720184.1"/>
    <property type="molecule type" value="Genomic_DNA"/>
</dbReference>
<dbReference type="SUPFAM" id="SSF48371">
    <property type="entry name" value="ARM repeat"/>
    <property type="match status" value="1"/>
</dbReference>
<evidence type="ECO:0000313" key="3">
    <source>
        <dbReference type="EMBL" id="KAJ7720184.1"/>
    </source>
</evidence>
<dbReference type="InterPro" id="IPR016024">
    <property type="entry name" value="ARM-type_fold"/>
</dbReference>
<dbReference type="InterPro" id="IPR011989">
    <property type="entry name" value="ARM-like"/>
</dbReference>
<dbReference type="GO" id="GO:0003729">
    <property type="term" value="F:mRNA binding"/>
    <property type="evidence" value="ECO:0007669"/>
    <property type="project" value="TreeGrafter"/>
</dbReference>
<dbReference type="InterPro" id="IPR040059">
    <property type="entry name" value="PUM3"/>
</dbReference>
<keyword evidence="4" id="KW-1185">Reference proteome</keyword>
<evidence type="ECO:0000256" key="2">
    <source>
        <dbReference type="PROSITE-ProRule" id="PRU00317"/>
    </source>
</evidence>
<sequence>MPHATLSCGCLFYRSSVAPLELHIELILIRIAQLCATFPLARRRYDNCWQRLRVAYDSAHLYHAWSQAVDAFSHYLNDRDHARARLPSTPASSRYRPLLIPTAYQLLSLHPTVLRSAIIKSADQQVSIFLVFSPFPPPFSFSFVPPTGMDANDAFAAQVAGPEERARIGDAIYARGGEMIMHRCVPSLSSSSFALRGSSPHTTSGFSNWAVQCCLEAATGPEERRQIVACMRGRIVDLATNCYGYCVLQKALDCKEELCMLIVPELLRGDPATTLVNKHVSLVWNHVALVDPTGTGDLRVAAYVNKSLNGKWAVLACHKTGSLVVQHAFENLEASAKEGIVDELPGQGAAVFGEIPILIVIDTVLEHGSEKHRQTALEHLFTGLLEFATNKQGSKGALTTLKEGGKEMLDRVVQRMCEPVKGARLAMTVNLALSLTGS</sequence>
<feature type="repeat" description="Pumilio" evidence="2">
    <location>
        <begin position="307"/>
        <end position="342"/>
    </location>
</feature>
<dbReference type="SMART" id="SM00025">
    <property type="entry name" value="Pumilio"/>
    <property type="match status" value="3"/>
</dbReference>
<dbReference type="PANTHER" id="PTHR13389:SF0">
    <property type="entry name" value="PUMILIO HOMOLOG 3"/>
    <property type="match status" value="1"/>
</dbReference>
<keyword evidence="1" id="KW-0677">Repeat</keyword>
<dbReference type="Gene3D" id="1.25.10.10">
    <property type="entry name" value="Leucine-rich Repeat Variant"/>
    <property type="match status" value="1"/>
</dbReference>
<gene>
    <name evidence="3" type="ORF">B0H16DRAFT_1738966</name>
</gene>
<protein>
    <submittedName>
        <fullName evidence="3">Armadillo-type protein</fullName>
    </submittedName>
</protein>